<comment type="caution">
    <text evidence="1">The sequence shown here is derived from an EMBL/GenBank/DDBJ whole genome shotgun (WGS) entry which is preliminary data.</text>
</comment>
<gene>
    <name evidence="1" type="ORF">HMPREF0766_12504</name>
</gene>
<dbReference type="AlphaFoldDB" id="D7VND4"/>
<accession>D7VND4</accession>
<dbReference type="RefSeq" id="WP_002993068.1">
    <property type="nucleotide sequence ID" value="NZ_GL379770.1"/>
</dbReference>
<dbReference type="STRING" id="525373.HMPREF0766_12504"/>
<dbReference type="HOGENOM" id="CLU_2345249_0_0_10"/>
<evidence type="ECO:0000313" key="2">
    <source>
        <dbReference type="Proteomes" id="UP000006258"/>
    </source>
</evidence>
<dbReference type="GeneID" id="95427903"/>
<dbReference type="eggNOG" id="ENOG50339XQ">
    <property type="taxonomic scope" value="Bacteria"/>
</dbReference>
<dbReference type="Proteomes" id="UP000006258">
    <property type="component" value="Unassembled WGS sequence"/>
</dbReference>
<dbReference type="EMBL" id="ACHA02000011">
    <property type="protein sequence ID" value="EFK57431.1"/>
    <property type="molecule type" value="Genomic_DNA"/>
</dbReference>
<organism evidence="1 2">
    <name type="scientific">Sphingobacterium spiritivorum ATCC 33861</name>
    <dbReference type="NCBI Taxonomy" id="525373"/>
    <lineage>
        <taxon>Bacteria</taxon>
        <taxon>Pseudomonadati</taxon>
        <taxon>Bacteroidota</taxon>
        <taxon>Sphingobacteriia</taxon>
        <taxon>Sphingobacteriales</taxon>
        <taxon>Sphingobacteriaceae</taxon>
        <taxon>Sphingobacterium</taxon>
    </lineage>
</organism>
<proteinExistence type="predicted"/>
<keyword evidence="2" id="KW-1185">Reference proteome</keyword>
<dbReference type="OrthoDB" id="885042at2"/>
<sequence>MKTYLIFLLIFNSITCTNTRTETNKDIPVNAFADTKSTSDTHAGSASETREDSKDKVYICSSKTAKRYHYKENCRGLSNCGSKIVKTTIDKAKDSGKTLCGWED</sequence>
<name>D7VND4_SPHSI</name>
<protein>
    <submittedName>
        <fullName evidence="1">Uncharacterized protein</fullName>
    </submittedName>
</protein>
<reference evidence="1" key="1">
    <citation type="submission" date="2010-07" db="EMBL/GenBank/DDBJ databases">
        <authorList>
            <person name="Muzny D."/>
            <person name="Qin X."/>
            <person name="Buhay C."/>
            <person name="Dugan-Rocha S."/>
            <person name="Ding Y."/>
            <person name="Chen G."/>
            <person name="Hawes A."/>
            <person name="Holder M."/>
            <person name="Jhangiani S."/>
            <person name="Johnson A."/>
            <person name="Khan Z."/>
            <person name="Li Z."/>
            <person name="Liu W."/>
            <person name="Liu X."/>
            <person name="Perez L."/>
            <person name="Shen H."/>
            <person name="Wang Q."/>
            <person name="Watt J."/>
            <person name="Xi L."/>
            <person name="Xin Y."/>
            <person name="Zhou J."/>
            <person name="Deng J."/>
            <person name="Jiang H."/>
            <person name="Liu Y."/>
            <person name="Qu J."/>
            <person name="Song X.-Z."/>
            <person name="Zhang L."/>
            <person name="Villasana D."/>
            <person name="Johnson A."/>
            <person name="Liu J."/>
            <person name="Liyanage D."/>
            <person name="Lorensuhewa L."/>
            <person name="Robinson T."/>
            <person name="Song A."/>
            <person name="Song B.-B."/>
            <person name="Dinh H."/>
            <person name="Thornton R."/>
            <person name="Coyle M."/>
            <person name="Francisco L."/>
            <person name="Jackson L."/>
            <person name="Javaid M."/>
            <person name="Korchina V."/>
            <person name="Kovar C."/>
            <person name="Mata R."/>
            <person name="Mathew T."/>
            <person name="Ngo R."/>
            <person name="Nguyen L."/>
            <person name="Nguyen N."/>
            <person name="Okwuonu G."/>
            <person name="Ongeri F."/>
            <person name="Pham C."/>
            <person name="Simmons D."/>
            <person name="Wilczek-Boney K."/>
            <person name="Hale W."/>
            <person name="Jakkamsetti A."/>
            <person name="Pham P."/>
            <person name="Ruth R."/>
            <person name="San Lucas F."/>
            <person name="Warren J."/>
            <person name="Zhang J."/>
            <person name="Zhao Z."/>
            <person name="Zhou C."/>
            <person name="Zhu D."/>
            <person name="Lee S."/>
            <person name="Bess C."/>
            <person name="Blankenburg K."/>
            <person name="Forbes L."/>
            <person name="Fu Q."/>
            <person name="Gubbala S."/>
            <person name="Hirani K."/>
            <person name="Jayaseelan J.C."/>
            <person name="Lara F."/>
            <person name="Munidasa M."/>
            <person name="Palculict T."/>
            <person name="Patil S."/>
            <person name="Pu L.-L."/>
            <person name="Saada N."/>
            <person name="Tang L."/>
            <person name="Weissenberger G."/>
            <person name="Zhu Y."/>
            <person name="Hemphill L."/>
            <person name="Shang Y."/>
            <person name="Youmans B."/>
            <person name="Ayvaz T."/>
            <person name="Ross M."/>
            <person name="Santibanez J."/>
            <person name="Aqrawi P."/>
            <person name="Gross S."/>
            <person name="Joshi V."/>
            <person name="Fowler G."/>
            <person name="Nazareth L."/>
            <person name="Reid J."/>
            <person name="Worley K."/>
            <person name="Petrosino J."/>
            <person name="Highlander S."/>
            <person name="Gibbs R."/>
        </authorList>
    </citation>
    <scope>NUCLEOTIDE SEQUENCE [LARGE SCALE GENOMIC DNA]</scope>
    <source>
        <strain evidence="1">ATCC 33861</strain>
    </source>
</reference>
<evidence type="ECO:0000313" key="1">
    <source>
        <dbReference type="EMBL" id="EFK57431.1"/>
    </source>
</evidence>